<dbReference type="GeneID" id="70182520"/>
<feature type="region of interest" description="Disordered" evidence="1">
    <location>
        <begin position="151"/>
        <end position="172"/>
    </location>
</feature>
<keyword evidence="5" id="KW-1185">Reference proteome</keyword>
<comment type="caution">
    <text evidence="2">The sequence shown here is derived from an EMBL/GenBank/DDBJ whole genome shotgun (WGS) entry which is preliminary data.</text>
</comment>
<sequence length="193" mass="20368">MERESLVPCTPRPGRAGLSGSAAVPVMISSSSCPSSPPRLERGRKRRRIEVSGSSQEDGESWGEESPLLSRFRKGTRSGTAGREAPTETGLVIEQMASEIGEYVAERVKFVLTQLVDPTQSEAALQRAVSVLGSLREGGRQLCEDVVQPDGSGVTLQGPGRAGAHLSSSSSSFRWRTSNLPATVVGSGPEGEC</sequence>
<dbReference type="EMBL" id="JAGTJQ010000002">
    <property type="protein sequence ID" value="KAH7038416.1"/>
    <property type="molecule type" value="Genomic_DNA"/>
</dbReference>
<evidence type="ECO:0000256" key="1">
    <source>
        <dbReference type="SAM" id="MobiDB-lite"/>
    </source>
</evidence>
<dbReference type="EMBL" id="JAGTJQ010000002">
    <property type="protein sequence ID" value="KAH7038475.1"/>
    <property type="molecule type" value="Genomic_DNA"/>
</dbReference>
<evidence type="ECO:0000313" key="3">
    <source>
        <dbReference type="EMBL" id="KAH7038471.1"/>
    </source>
</evidence>
<evidence type="ECO:0000313" key="5">
    <source>
        <dbReference type="Proteomes" id="UP000756346"/>
    </source>
</evidence>
<dbReference type="EMBL" id="JAGTJQ010000002">
    <property type="protein sequence ID" value="KAH7038471.1"/>
    <property type="molecule type" value="Genomic_DNA"/>
</dbReference>
<reference evidence="2" key="1">
    <citation type="journal article" date="2021" name="Nat. Commun.">
        <title>Genetic determinants of endophytism in the Arabidopsis root mycobiome.</title>
        <authorList>
            <person name="Mesny F."/>
            <person name="Miyauchi S."/>
            <person name="Thiergart T."/>
            <person name="Pickel B."/>
            <person name="Atanasova L."/>
            <person name="Karlsson M."/>
            <person name="Huettel B."/>
            <person name="Barry K.W."/>
            <person name="Haridas S."/>
            <person name="Chen C."/>
            <person name="Bauer D."/>
            <person name="Andreopoulos W."/>
            <person name="Pangilinan J."/>
            <person name="LaButti K."/>
            <person name="Riley R."/>
            <person name="Lipzen A."/>
            <person name="Clum A."/>
            <person name="Drula E."/>
            <person name="Henrissat B."/>
            <person name="Kohler A."/>
            <person name="Grigoriev I.V."/>
            <person name="Martin F.M."/>
            <person name="Hacquard S."/>
        </authorList>
    </citation>
    <scope>NUCLEOTIDE SEQUENCE</scope>
    <source>
        <strain evidence="2">MPI-CAGE-CH-0230</strain>
    </source>
</reference>
<organism evidence="2 5">
    <name type="scientific">Microdochium trichocladiopsis</name>
    <dbReference type="NCBI Taxonomy" id="1682393"/>
    <lineage>
        <taxon>Eukaryota</taxon>
        <taxon>Fungi</taxon>
        <taxon>Dikarya</taxon>
        <taxon>Ascomycota</taxon>
        <taxon>Pezizomycotina</taxon>
        <taxon>Sordariomycetes</taxon>
        <taxon>Xylariomycetidae</taxon>
        <taxon>Xylariales</taxon>
        <taxon>Microdochiaceae</taxon>
        <taxon>Microdochium</taxon>
    </lineage>
</organism>
<evidence type="ECO:0000313" key="2">
    <source>
        <dbReference type="EMBL" id="KAH7038416.1"/>
    </source>
</evidence>
<feature type="region of interest" description="Disordered" evidence="1">
    <location>
        <begin position="1"/>
        <end position="87"/>
    </location>
</feature>
<evidence type="ECO:0000313" key="4">
    <source>
        <dbReference type="EMBL" id="KAH7038475.1"/>
    </source>
</evidence>
<dbReference type="AlphaFoldDB" id="A0A9P8YCU2"/>
<dbReference type="RefSeq" id="XP_046017537.1">
    <property type="nucleotide sequence ID" value="XM_046152974.1"/>
</dbReference>
<protein>
    <submittedName>
        <fullName evidence="2">Uncharacterized protein</fullName>
    </submittedName>
</protein>
<dbReference type="Proteomes" id="UP000756346">
    <property type="component" value="Unassembled WGS sequence"/>
</dbReference>
<proteinExistence type="predicted"/>
<name>A0A9P8YCU2_9PEZI</name>
<gene>
    <name evidence="2" type="ORF">B0I36DRAFT_316182</name>
    <name evidence="3" type="ORF">B0I36DRAFT_316372</name>
    <name evidence="4" type="ORF">B0I36DRAFT_316383</name>
</gene>
<accession>A0A9P8YCU2</accession>
<dbReference type="PROSITE" id="PS51257">
    <property type="entry name" value="PROKAR_LIPOPROTEIN"/>
    <property type="match status" value="1"/>
</dbReference>